<evidence type="ECO:0000313" key="2">
    <source>
        <dbReference type="EMBL" id="RYR77553.1"/>
    </source>
</evidence>
<dbReference type="Proteomes" id="UP000289738">
    <property type="component" value="Chromosome A01"/>
</dbReference>
<reference evidence="2 3" key="1">
    <citation type="submission" date="2019-01" db="EMBL/GenBank/DDBJ databases">
        <title>Sequencing of cultivated peanut Arachis hypogaea provides insights into genome evolution and oil improvement.</title>
        <authorList>
            <person name="Chen X."/>
        </authorList>
    </citation>
    <scope>NUCLEOTIDE SEQUENCE [LARGE SCALE GENOMIC DNA]</scope>
    <source>
        <strain evidence="3">cv. Fuhuasheng</strain>
        <tissue evidence="2">Leaves</tissue>
    </source>
</reference>
<dbReference type="Pfam" id="PF02721">
    <property type="entry name" value="DUF223"/>
    <property type="match status" value="1"/>
</dbReference>
<sequence length="244" mass="27771">MHAFVGKDLIFVFKSLISEGEVYVFTYFGVTNNCGLYHTTSCQFRLFFQARITVLPSFCDAIPLYGIKLVLLRKLWDTLLHILFWLVSIAGIMTGVEGERKYVKDNKLIDMLVIHIENDSLKLNIAVFREMVDRIKGLVASGEQQLPVEFYVVLTTALDVEPIPKANADTYFCDGCNRDVNNVVDRYKLNLLVFDGTTTTTSVVFDKEAAVLFRRTCTKMVKELNEKGEASKDLTGFNEFFLDK</sequence>
<dbReference type="SUPFAM" id="SSF50249">
    <property type="entry name" value="Nucleic acid-binding proteins"/>
    <property type="match status" value="1"/>
</dbReference>
<comment type="caution">
    <text evidence="2">The sequence shown here is derived from an EMBL/GenBank/DDBJ whole genome shotgun (WGS) entry which is preliminary data.</text>
</comment>
<dbReference type="AlphaFoldDB" id="A0A445EQH7"/>
<proteinExistence type="predicted"/>
<organism evidence="2 3">
    <name type="scientific">Arachis hypogaea</name>
    <name type="common">Peanut</name>
    <dbReference type="NCBI Taxonomy" id="3818"/>
    <lineage>
        <taxon>Eukaryota</taxon>
        <taxon>Viridiplantae</taxon>
        <taxon>Streptophyta</taxon>
        <taxon>Embryophyta</taxon>
        <taxon>Tracheophyta</taxon>
        <taxon>Spermatophyta</taxon>
        <taxon>Magnoliopsida</taxon>
        <taxon>eudicotyledons</taxon>
        <taxon>Gunneridae</taxon>
        <taxon>Pentapetalae</taxon>
        <taxon>rosids</taxon>
        <taxon>fabids</taxon>
        <taxon>Fabales</taxon>
        <taxon>Fabaceae</taxon>
        <taxon>Papilionoideae</taxon>
        <taxon>50 kb inversion clade</taxon>
        <taxon>dalbergioids sensu lato</taxon>
        <taxon>Dalbergieae</taxon>
        <taxon>Pterocarpus clade</taxon>
        <taxon>Arachis</taxon>
    </lineage>
</organism>
<accession>A0A445EQH7</accession>
<name>A0A445EQH7_ARAHY</name>
<feature type="domain" description="Replication protein A 70 kDa DNA-binding subunit B/D first OB fold" evidence="1">
    <location>
        <begin position="1"/>
        <end position="55"/>
    </location>
</feature>
<protein>
    <recommendedName>
        <fullName evidence="1">Replication protein A 70 kDa DNA-binding subunit B/D first OB fold domain-containing protein</fullName>
    </recommendedName>
</protein>
<evidence type="ECO:0000259" key="1">
    <source>
        <dbReference type="Pfam" id="PF02721"/>
    </source>
</evidence>
<dbReference type="EMBL" id="SDMP01000001">
    <property type="protein sequence ID" value="RYR77553.1"/>
    <property type="molecule type" value="Genomic_DNA"/>
</dbReference>
<keyword evidence="3" id="KW-1185">Reference proteome</keyword>
<gene>
    <name evidence="2" type="ORF">Ahy_A01g002059</name>
</gene>
<dbReference type="InterPro" id="IPR003871">
    <property type="entry name" value="RFA1B/D_OB_1st"/>
</dbReference>
<dbReference type="InterPro" id="IPR012340">
    <property type="entry name" value="NA-bd_OB-fold"/>
</dbReference>
<evidence type="ECO:0000313" key="3">
    <source>
        <dbReference type="Proteomes" id="UP000289738"/>
    </source>
</evidence>
<dbReference type="Gene3D" id="2.40.50.140">
    <property type="entry name" value="Nucleic acid-binding proteins"/>
    <property type="match status" value="1"/>
</dbReference>